<keyword evidence="6" id="KW-1185">Reference proteome</keyword>
<dbReference type="PROSITE" id="PS00041">
    <property type="entry name" value="HTH_ARAC_FAMILY_1"/>
    <property type="match status" value="1"/>
</dbReference>
<evidence type="ECO:0000313" key="6">
    <source>
        <dbReference type="Proteomes" id="UP000013785"/>
    </source>
</evidence>
<dbReference type="SMART" id="SM00342">
    <property type="entry name" value="HTH_ARAC"/>
    <property type="match status" value="1"/>
</dbReference>
<dbReference type="InterPro" id="IPR009057">
    <property type="entry name" value="Homeodomain-like_sf"/>
</dbReference>
<dbReference type="Gene3D" id="1.10.10.60">
    <property type="entry name" value="Homeodomain-like"/>
    <property type="match status" value="2"/>
</dbReference>
<keyword evidence="2" id="KW-0238">DNA-binding</keyword>
<dbReference type="eggNOG" id="COG4977">
    <property type="taxonomic scope" value="Bacteria"/>
</dbReference>
<dbReference type="Proteomes" id="UP000013785">
    <property type="component" value="Unassembled WGS sequence"/>
</dbReference>
<comment type="caution">
    <text evidence="5">The sequence shown here is derived from an EMBL/GenBank/DDBJ whole genome shotgun (WGS) entry which is preliminary data.</text>
</comment>
<evidence type="ECO:0000313" key="5">
    <source>
        <dbReference type="EMBL" id="EOL48810.1"/>
    </source>
</evidence>
<dbReference type="STRING" id="154621.RV11_GL003305"/>
<dbReference type="InterPro" id="IPR018060">
    <property type="entry name" value="HTH_AraC"/>
</dbReference>
<dbReference type="AlphaFoldDB" id="R3X440"/>
<protein>
    <recommendedName>
        <fullName evidence="4">HTH araC/xylS-type domain-containing protein</fullName>
    </recommendedName>
</protein>
<reference evidence="5 6" key="1">
    <citation type="submission" date="2013-02" db="EMBL/GenBank/DDBJ databases">
        <title>The Genome Sequence of Enterococcus phoeniculicola BAA-412.</title>
        <authorList>
            <consortium name="The Broad Institute Genome Sequencing Platform"/>
            <consortium name="The Broad Institute Genome Sequencing Center for Infectious Disease"/>
            <person name="Earl A.M."/>
            <person name="Gilmore M.S."/>
            <person name="Lebreton F."/>
            <person name="Walker B."/>
            <person name="Young S.K."/>
            <person name="Zeng Q."/>
            <person name="Gargeya S."/>
            <person name="Fitzgerald M."/>
            <person name="Haas B."/>
            <person name="Abouelleil A."/>
            <person name="Alvarado L."/>
            <person name="Arachchi H.M."/>
            <person name="Berlin A.M."/>
            <person name="Chapman S.B."/>
            <person name="Dewar J."/>
            <person name="Goldberg J."/>
            <person name="Griggs A."/>
            <person name="Gujja S."/>
            <person name="Hansen M."/>
            <person name="Howarth C."/>
            <person name="Imamovic A."/>
            <person name="Larimer J."/>
            <person name="McCowan C."/>
            <person name="Murphy C."/>
            <person name="Neiman D."/>
            <person name="Pearson M."/>
            <person name="Priest M."/>
            <person name="Roberts A."/>
            <person name="Saif S."/>
            <person name="Shea T."/>
            <person name="Sisk P."/>
            <person name="Sykes S."/>
            <person name="Wortman J."/>
            <person name="Nusbaum C."/>
            <person name="Birren B."/>
        </authorList>
    </citation>
    <scope>NUCLEOTIDE SEQUENCE [LARGE SCALE GENOMIC DNA]</scope>
    <source>
        <strain evidence="5 6">ATCC BAA-412</strain>
    </source>
</reference>
<name>R3X440_9ENTE</name>
<dbReference type="SUPFAM" id="SSF46689">
    <property type="entry name" value="Homeodomain-like"/>
    <property type="match status" value="2"/>
</dbReference>
<dbReference type="Pfam" id="PF12833">
    <property type="entry name" value="HTH_18"/>
    <property type="match status" value="1"/>
</dbReference>
<sequence>MESIQIIDHVLWEKKNSFSLSKDTDNFWVLYLITAGSCSFKIGEHSGQTQGPCLLVCPPNTLFERAVLTPMTFHFFRIDFPISSNYLHASSGLFSIDKDRLLMNEKMLKQYVYDLSSYSFFIRAHFIQDLFLFHFIDAHSERPIHSPTVSSRNSRVKELSNYITHHSHEDLSLQDLSTQFNFNPSYLSRLFKKETGFSPKEYLIHVRLKNVQQLLVSTNLPMEEIAELTGFKHGYYLSKYFKKVFSISPSEFRKKHIL</sequence>
<dbReference type="PATRIC" id="fig|1158610.3.peg.335"/>
<dbReference type="GO" id="GO:0043565">
    <property type="term" value="F:sequence-specific DNA binding"/>
    <property type="evidence" value="ECO:0007669"/>
    <property type="project" value="InterPro"/>
</dbReference>
<keyword evidence="1" id="KW-0805">Transcription regulation</keyword>
<evidence type="ECO:0000259" key="4">
    <source>
        <dbReference type="PROSITE" id="PS01124"/>
    </source>
</evidence>
<dbReference type="PANTHER" id="PTHR43280">
    <property type="entry name" value="ARAC-FAMILY TRANSCRIPTIONAL REGULATOR"/>
    <property type="match status" value="1"/>
</dbReference>
<dbReference type="OrthoDB" id="183331at2"/>
<dbReference type="HOGENOM" id="CLU_000445_88_6_9"/>
<dbReference type="PROSITE" id="PS01124">
    <property type="entry name" value="HTH_ARAC_FAMILY_2"/>
    <property type="match status" value="1"/>
</dbReference>
<dbReference type="PANTHER" id="PTHR43280:SF2">
    <property type="entry name" value="HTH-TYPE TRANSCRIPTIONAL REGULATOR EXSA"/>
    <property type="match status" value="1"/>
</dbReference>
<keyword evidence="3" id="KW-0804">Transcription</keyword>
<organism evidence="5 6">
    <name type="scientific">Enterococcus phoeniculicola ATCC BAA-412</name>
    <dbReference type="NCBI Taxonomy" id="1158610"/>
    <lineage>
        <taxon>Bacteria</taxon>
        <taxon>Bacillati</taxon>
        <taxon>Bacillota</taxon>
        <taxon>Bacilli</taxon>
        <taxon>Lactobacillales</taxon>
        <taxon>Enterococcaceae</taxon>
        <taxon>Enterococcus</taxon>
    </lineage>
</organism>
<proteinExistence type="predicted"/>
<dbReference type="EMBL" id="AJAT01000007">
    <property type="protein sequence ID" value="EOL48810.1"/>
    <property type="molecule type" value="Genomic_DNA"/>
</dbReference>
<dbReference type="InterPro" id="IPR018062">
    <property type="entry name" value="HTH_AraC-typ_CS"/>
</dbReference>
<feature type="domain" description="HTH araC/xylS-type" evidence="4">
    <location>
        <begin position="157"/>
        <end position="255"/>
    </location>
</feature>
<evidence type="ECO:0000256" key="2">
    <source>
        <dbReference type="ARBA" id="ARBA00023125"/>
    </source>
</evidence>
<evidence type="ECO:0000256" key="1">
    <source>
        <dbReference type="ARBA" id="ARBA00023015"/>
    </source>
</evidence>
<dbReference type="GO" id="GO:0003700">
    <property type="term" value="F:DNA-binding transcription factor activity"/>
    <property type="evidence" value="ECO:0007669"/>
    <property type="project" value="InterPro"/>
</dbReference>
<gene>
    <name evidence="5" type="ORF">UC3_00361</name>
</gene>
<evidence type="ECO:0000256" key="3">
    <source>
        <dbReference type="ARBA" id="ARBA00023163"/>
    </source>
</evidence>
<accession>R3X440</accession>
<dbReference type="RefSeq" id="WP_010767036.1">
    <property type="nucleotide sequence ID" value="NZ_ASWE01000004.1"/>
</dbReference>